<feature type="domain" description="AAA+ ATPase" evidence="2">
    <location>
        <begin position="209"/>
        <end position="392"/>
    </location>
</feature>
<dbReference type="Gene3D" id="3.30.230.10">
    <property type="match status" value="1"/>
</dbReference>
<proteinExistence type="inferred from homology"/>
<dbReference type="SUPFAM" id="SSF52540">
    <property type="entry name" value="P-loop containing nucleoside triphosphate hydrolases"/>
    <property type="match status" value="1"/>
</dbReference>
<comment type="similarity">
    <text evidence="1">Belongs to the Mg-chelatase subunits D/I family. ComM subfamily.</text>
</comment>
<comment type="caution">
    <text evidence="3">The sequence shown here is derived from an EMBL/GenBank/DDBJ whole genome shotgun (WGS) entry which is preliminary data.</text>
</comment>
<dbReference type="InterPro" id="IPR014721">
    <property type="entry name" value="Ribsml_uS5_D2-typ_fold_subgr"/>
</dbReference>
<evidence type="ECO:0000313" key="4">
    <source>
        <dbReference type="Proteomes" id="UP000623172"/>
    </source>
</evidence>
<dbReference type="InterPro" id="IPR025158">
    <property type="entry name" value="Mg_chelat-rel_C"/>
</dbReference>
<dbReference type="PANTHER" id="PTHR32039:SF7">
    <property type="entry name" value="COMPETENCE PROTEIN COMM"/>
    <property type="match status" value="1"/>
</dbReference>
<dbReference type="Pfam" id="PF13541">
    <property type="entry name" value="ChlI"/>
    <property type="match status" value="1"/>
</dbReference>
<evidence type="ECO:0000313" key="3">
    <source>
        <dbReference type="EMBL" id="MBC8530989.1"/>
    </source>
</evidence>
<organism evidence="3 4">
    <name type="scientific">Gehongia tenuis</name>
    <dbReference type="NCBI Taxonomy" id="2763655"/>
    <lineage>
        <taxon>Bacteria</taxon>
        <taxon>Bacillati</taxon>
        <taxon>Bacillota</taxon>
        <taxon>Clostridia</taxon>
        <taxon>Christensenellales</taxon>
        <taxon>Christensenellaceae</taxon>
        <taxon>Gehongia</taxon>
    </lineage>
</organism>
<dbReference type="NCBIfam" id="TIGR00368">
    <property type="entry name" value="YifB family Mg chelatase-like AAA ATPase"/>
    <property type="match status" value="1"/>
</dbReference>
<dbReference type="InterPro" id="IPR027417">
    <property type="entry name" value="P-loop_NTPase"/>
</dbReference>
<dbReference type="InterPro" id="IPR003593">
    <property type="entry name" value="AAA+_ATPase"/>
</dbReference>
<dbReference type="Pfam" id="PF13335">
    <property type="entry name" value="Mg_chelatase_C"/>
    <property type="match status" value="1"/>
</dbReference>
<reference evidence="3" key="1">
    <citation type="submission" date="2020-08" db="EMBL/GenBank/DDBJ databases">
        <title>Genome public.</title>
        <authorList>
            <person name="Liu C."/>
            <person name="Sun Q."/>
        </authorList>
    </citation>
    <scope>NUCLEOTIDE SEQUENCE</scope>
    <source>
        <strain evidence="3">NSJ-53</strain>
    </source>
</reference>
<dbReference type="Pfam" id="PF01078">
    <property type="entry name" value="Mg_chelatase"/>
    <property type="match status" value="1"/>
</dbReference>
<dbReference type="AlphaFoldDB" id="A0A926HNU7"/>
<dbReference type="InterPro" id="IPR004482">
    <property type="entry name" value="Mg_chelat-rel"/>
</dbReference>
<sequence>MFTRTLSIGLWGVEGYPVSIEVDIANGLPAFDIVGLPDASVKEAKERVRSAIRNSGLEFPVQRITINMAPSDRRKAGAAFDLPMALGILAATGQLPMEALTMPFIGGLSLDGAIAPVRGVLPAVVAAARLGFHEICVPEVSAKEGALVEGVRLLEARDLKTLVAQLSGDAPKVYANPGMTSAEPYRGVDFADIMGQRAAKRALEIAAAGGHNVIMIGPPGSGKTMLAKSLPGILPELDFEEALEVTMLHSVVRPAGEIQGLIRTRPFRAPHTSASVNSLIGGGGYARPGEISLAHLGVLFLDELPEFPRSVLESLRQPMEDGVVNITRVNGMVSYPARFMLVAGMNPCPCGNYGSAKKECRCTPMQIRRYLGRISGPLLDRIDIHVDVQPVDYDELTRKGREESSAKVRERVEAARAIQRKRYKAEGIRFNAELGAGSLKRYCTPSAEGESLLRMAHESLGLSPRAYTRILKMARTIADLSGQEEIGAAQVAEAIQYRTLDKKYWG</sequence>
<evidence type="ECO:0000256" key="1">
    <source>
        <dbReference type="ARBA" id="ARBA00006354"/>
    </source>
</evidence>
<dbReference type="RefSeq" id="WP_249315055.1">
    <property type="nucleotide sequence ID" value="NZ_JACRSR010000001.1"/>
</dbReference>
<gene>
    <name evidence="3" type="ORF">H8696_03915</name>
</gene>
<dbReference type="CDD" id="cd00009">
    <property type="entry name" value="AAA"/>
    <property type="match status" value="1"/>
</dbReference>
<protein>
    <submittedName>
        <fullName evidence="3">YifB family Mg chelatase-like AAA ATPase</fullName>
    </submittedName>
</protein>
<dbReference type="InterPro" id="IPR020568">
    <property type="entry name" value="Ribosomal_Su5_D2-typ_SF"/>
</dbReference>
<name>A0A926HNU7_9FIRM</name>
<dbReference type="PANTHER" id="PTHR32039">
    <property type="entry name" value="MAGNESIUM-CHELATASE SUBUNIT CHLI"/>
    <property type="match status" value="1"/>
</dbReference>
<dbReference type="SUPFAM" id="SSF54211">
    <property type="entry name" value="Ribosomal protein S5 domain 2-like"/>
    <property type="match status" value="1"/>
</dbReference>
<dbReference type="InterPro" id="IPR045006">
    <property type="entry name" value="CHLI-like"/>
</dbReference>
<dbReference type="GO" id="GO:0005524">
    <property type="term" value="F:ATP binding"/>
    <property type="evidence" value="ECO:0007669"/>
    <property type="project" value="InterPro"/>
</dbReference>
<dbReference type="InterPro" id="IPR000523">
    <property type="entry name" value="Mg_chelatse_chII-like_cat_dom"/>
</dbReference>
<dbReference type="Proteomes" id="UP000623172">
    <property type="component" value="Unassembled WGS sequence"/>
</dbReference>
<dbReference type="EMBL" id="JACRSR010000001">
    <property type="protein sequence ID" value="MBC8530989.1"/>
    <property type="molecule type" value="Genomic_DNA"/>
</dbReference>
<dbReference type="SMART" id="SM00382">
    <property type="entry name" value="AAA"/>
    <property type="match status" value="1"/>
</dbReference>
<accession>A0A926HNU7</accession>
<dbReference type="Gene3D" id="3.40.50.300">
    <property type="entry name" value="P-loop containing nucleotide triphosphate hydrolases"/>
    <property type="match status" value="1"/>
</dbReference>
<evidence type="ECO:0000259" key="2">
    <source>
        <dbReference type="SMART" id="SM00382"/>
    </source>
</evidence>
<keyword evidence="4" id="KW-1185">Reference proteome</keyword>